<dbReference type="Gene3D" id="1.25.40.10">
    <property type="entry name" value="Tetratricopeptide repeat domain"/>
    <property type="match status" value="1"/>
</dbReference>
<gene>
    <name evidence="1" type="ORF">Q9L42_005555</name>
</gene>
<protein>
    <recommendedName>
        <fullName evidence="3">Tetratricopeptide repeat protein</fullName>
    </recommendedName>
</protein>
<dbReference type="SUPFAM" id="SSF48452">
    <property type="entry name" value="TPR-like"/>
    <property type="match status" value="1"/>
</dbReference>
<sequence length="195" mass="22496">MTPELLVTLERIHDEIPKKPKQAIAELEALLTRHPDVPKLYNFLAAAHGVVGHRGKVRELAEEAYRRFPDYLFSKINYAQVQLDKGEFKAIPDVFEHKFDLKLLYPDRDVFHVSEFISFNAVLCVYYCYAGEKDLAKMLYDNLLEVAPESPMIAYARSFLKPSLRMRLKLWLAKKAGSVNDNIPPPPKSPYRFKA</sequence>
<dbReference type="EMBL" id="CP157743">
    <property type="protein sequence ID" value="XBS21589.1"/>
    <property type="molecule type" value="Genomic_DNA"/>
</dbReference>
<dbReference type="AlphaFoldDB" id="A0AAU7NX69"/>
<accession>A0AAU7NX69</accession>
<keyword evidence="2" id="KW-1185">Reference proteome</keyword>
<dbReference type="Proteomes" id="UP001225378">
    <property type="component" value="Chromosome"/>
</dbReference>
<evidence type="ECO:0008006" key="3">
    <source>
        <dbReference type="Google" id="ProtNLM"/>
    </source>
</evidence>
<proteinExistence type="predicted"/>
<reference evidence="1 2" key="1">
    <citation type="journal article" date="2024" name="Microbiology">
        <title>Methylomarinum rosea sp. nov., a novel halophilic methanotrophic bacterium from the hypersaline Lake Elton.</title>
        <authorList>
            <person name="Suleimanov R.Z."/>
            <person name="Oshkin I.Y."/>
            <person name="Danilova O.V."/>
            <person name="Suzina N.E."/>
            <person name="Dedysh S.N."/>
        </authorList>
    </citation>
    <scope>NUCLEOTIDE SEQUENCE [LARGE SCALE GENOMIC DNA]</scope>
    <source>
        <strain evidence="1 2">Ch1-1</strain>
    </source>
</reference>
<dbReference type="InterPro" id="IPR011990">
    <property type="entry name" value="TPR-like_helical_dom_sf"/>
</dbReference>
<organism evidence="1 2">
    <name type="scientific">Methylomarinum roseum</name>
    <dbReference type="NCBI Taxonomy" id="3067653"/>
    <lineage>
        <taxon>Bacteria</taxon>
        <taxon>Pseudomonadati</taxon>
        <taxon>Pseudomonadota</taxon>
        <taxon>Gammaproteobacteria</taxon>
        <taxon>Methylococcales</taxon>
        <taxon>Methylococcaceae</taxon>
        <taxon>Methylomarinum</taxon>
    </lineage>
</organism>
<dbReference type="KEGG" id="mech:Q9L42_005555"/>
<name>A0AAU7NX69_9GAMM</name>
<evidence type="ECO:0000313" key="2">
    <source>
        <dbReference type="Proteomes" id="UP001225378"/>
    </source>
</evidence>
<dbReference type="RefSeq" id="WP_305909423.1">
    <property type="nucleotide sequence ID" value="NZ_CP157743.1"/>
</dbReference>
<evidence type="ECO:0000313" key="1">
    <source>
        <dbReference type="EMBL" id="XBS21589.1"/>
    </source>
</evidence>